<proteinExistence type="predicted"/>
<evidence type="ECO:0000313" key="1">
    <source>
        <dbReference type="EMBL" id="VDK81410.1"/>
    </source>
</evidence>
<accession>A0A3P6TQK8</accession>
<keyword evidence="2" id="KW-1185">Reference proteome</keyword>
<sequence length="125" mass="13534">MPDTHVAKLQSGSDEGTIVSAAIATTIPWDDEKRGGKTNESKQHCLPRTTTVNAGTAMIANDRTPDPKRIENVPSILFPFPCLPRSTCICECLSITVKTPLRLPKQAAWELTTFPSTSSPTSHSD</sequence>
<dbReference type="EMBL" id="UYRU01043334">
    <property type="protein sequence ID" value="VDK81410.1"/>
    <property type="molecule type" value="Genomic_DNA"/>
</dbReference>
<evidence type="ECO:0000313" key="2">
    <source>
        <dbReference type="Proteomes" id="UP000281553"/>
    </source>
</evidence>
<dbReference type="AlphaFoldDB" id="A0A3P6TQK8"/>
<organism evidence="1 2">
    <name type="scientific">Dibothriocephalus latus</name>
    <name type="common">Fish tapeworm</name>
    <name type="synonym">Diphyllobothrium latum</name>
    <dbReference type="NCBI Taxonomy" id="60516"/>
    <lineage>
        <taxon>Eukaryota</taxon>
        <taxon>Metazoa</taxon>
        <taxon>Spiralia</taxon>
        <taxon>Lophotrochozoa</taxon>
        <taxon>Platyhelminthes</taxon>
        <taxon>Cestoda</taxon>
        <taxon>Eucestoda</taxon>
        <taxon>Diphyllobothriidea</taxon>
        <taxon>Diphyllobothriidae</taxon>
        <taxon>Dibothriocephalus</taxon>
    </lineage>
</organism>
<protein>
    <submittedName>
        <fullName evidence="1">Uncharacterized protein</fullName>
    </submittedName>
</protein>
<reference evidence="1 2" key="1">
    <citation type="submission" date="2018-11" db="EMBL/GenBank/DDBJ databases">
        <authorList>
            <consortium name="Pathogen Informatics"/>
        </authorList>
    </citation>
    <scope>NUCLEOTIDE SEQUENCE [LARGE SCALE GENOMIC DNA]</scope>
</reference>
<name>A0A3P6TQK8_DIBLA</name>
<gene>
    <name evidence="1" type="ORF">DILT_LOCUS3227</name>
</gene>
<dbReference type="Proteomes" id="UP000281553">
    <property type="component" value="Unassembled WGS sequence"/>
</dbReference>